<dbReference type="GO" id="GO:0003700">
    <property type="term" value="F:DNA-binding transcription factor activity"/>
    <property type="evidence" value="ECO:0007669"/>
    <property type="project" value="InterPro"/>
</dbReference>
<keyword evidence="1" id="KW-0805">Transcription regulation</keyword>
<keyword evidence="2" id="KW-0238">DNA-binding</keyword>
<comment type="caution">
    <text evidence="5">The sequence shown here is derived from an EMBL/GenBank/DDBJ whole genome shotgun (WGS) entry which is preliminary data.</text>
</comment>
<name>A0A1V3C6V0_9ACTN</name>
<evidence type="ECO:0000313" key="5">
    <source>
        <dbReference type="EMBL" id="OOC56256.1"/>
    </source>
</evidence>
<dbReference type="RefSeq" id="WP_236743418.1">
    <property type="nucleotide sequence ID" value="NZ_MCOK01000001.1"/>
</dbReference>
<evidence type="ECO:0000256" key="2">
    <source>
        <dbReference type="ARBA" id="ARBA00023125"/>
    </source>
</evidence>
<feature type="domain" description="HTH arsR-type" evidence="4">
    <location>
        <begin position="223"/>
        <end position="294"/>
    </location>
</feature>
<dbReference type="PANTHER" id="PTHR43132">
    <property type="entry name" value="ARSENICAL RESISTANCE OPERON REPRESSOR ARSR-RELATED"/>
    <property type="match status" value="1"/>
</dbReference>
<evidence type="ECO:0000313" key="6">
    <source>
        <dbReference type="Proteomes" id="UP000189004"/>
    </source>
</evidence>
<dbReference type="InterPro" id="IPR011991">
    <property type="entry name" value="ArsR-like_HTH"/>
</dbReference>
<dbReference type="CDD" id="cd00090">
    <property type="entry name" value="HTH_ARSR"/>
    <property type="match status" value="1"/>
</dbReference>
<evidence type="ECO:0000259" key="4">
    <source>
        <dbReference type="SMART" id="SM00418"/>
    </source>
</evidence>
<accession>A0A1V3C6V0</accession>
<evidence type="ECO:0000256" key="1">
    <source>
        <dbReference type="ARBA" id="ARBA00023015"/>
    </source>
</evidence>
<dbReference type="SUPFAM" id="SSF46785">
    <property type="entry name" value="Winged helix' DNA-binding domain"/>
    <property type="match status" value="1"/>
</dbReference>
<dbReference type="SMART" id="SM00418">
    <property type="entry name" value="HTH_ARSR"/>
    <property type="match status" value="1"/>
</dbReference>
<keyword evidence="6" id="KW-1185">Reference proteome</keyword>
<dbReference type="EMBL" id="MCOK01000001">
    <property type="protein sequence ID" value="OOC56256.1"/>
    <property type="molecule type" value="Genomic_DNA"/>
</dbReference>
<dbReference type="Proteomes" id="UP000189004">
    <property type="component" value="Unassembled WGS sequence"/>
</dbReference>
<dbReference type="InterPro" id="IPR001845">
    <property type="entry name" value="HTH_ArsR_DNA-bd_dom"/>
</dbReference>
<dbReference type="AlphaFoldDB" id="A0A1V3C6V0"/>
<dbReference type="STRING" id="501010.NOSIN_22525"/>
<dbReference type="InterPro" id="IPR051011">
    <property type="entry name" value="Metal_resp_trans_reg"/>
</dbReference>
<gene>
    <name evidence="5" type="ORF">NOSIN_22525</name>
</gene>
<dbReference type="InterPro" id="IPR036388">
    <property type="entry name" value="WH-like_DNA-bd_sf"/>
</dbReference>
<dbReference type="GO" id="GO:0003677">
    <property type="term" value="F:DNA binding"/>
    <property type="evidence" value="ECO:0007669"/>
    <property type="project" value="UniProtKB-KW"/>
</dbReference>
<dbReference type="InterPro" id="IPR036390">
    <property type="entry name" value="WH_DNA-bd_sf"/>
</dbReference>
<organism evidence="5 6">
    <name type="scientific">Nocardiopsis sinuspersici</name>
    <dbReference type="NCBI Taxonomy" id="501010"/>
    <lineage>
        <taxon>Bacteria</taxon>
        <taxon>Bacillati</taxon>
        <taxon>Actinomycetota</taxon>
        <taxon>Actinomycetes</taxon>
        <taxon>Streptosporangiales</taxon>
        <taxon>Nocardiopsidaceae</taxon>
        <taxon>Nocardiopsis</taxon>
    </lineage>
</organism>
<evidence type="ECO:0000256" key="3">
    <source>
        <dbReference type="ARBA" id="ARBA00023163"/>
    </source>
</evidence>
<keyword evidence="3" id="KW-0804">Transcription</keyword>
<dbReference type="PANTHER" id="PTHR43132:SF8">
    <property type="entry name" value="HTH-TYPE TRANSCRIPTIONAL REGULATOR KMTR"/>
    <property type="match status" value="1"/>
</dbReference>
<sequence>MTRVHLTTRDAARVRVRPELSMLIEAAHALESALSGAARPGASGWARRTRLRLSTLPLVRAELVEAHGLLPDVLSLAQSPEGPRAPEPHTPDRVWRAVRTLGRVAQVLVPGQARVRALQVLAADRIGALAAGEGTAVAVESLGDACRWTDTGLEVADGRDLDLDPRGHGLDLLPSVFLGSGPRVEQWADPESGLPRTALLFPALGPRESLDSLLPEPNRSPEALGRLLGRTRSAVLGGLVSPVSTGELAEALHVSPTSVSEHTAVLRETGLITTTRDGNRVRHLATDLGRALLDHCGTGGAGHRTRSWARLAETA</sequence>
<reference evidence="6" key="1">
    <citation type="submission" date="2016-08" db="EMBL/GenBank/DDBJ databases">
        <authorList>
            <person name="Tokovenko B."/>
            <person name="Kalinowski J."/>
        </authorList>
    </citation>
    <scope>NUCLEOTIDE SEQUENCE [LARGE SCALE GENOMIC DNA]</scope>
    <source>
        <strain evidence="6">UTMC102</strain>
    </source>
</reference>
<protein>
    <submittedName>
        <fullName evidence="5">Transcriptional regulator</fullName>
    </submittedName>
</protein>
<dbReference type="Gene3D" id="1.10.10.10">
    <property type="entry name" value="Winged helix-like DNA-binding domain superfamily/Winged helix DNA-binding domain"/>
    <property type="match status" value="1"/>
</dbReference>
<dbReference type="Pfam" id="PF01022">
    <property type="entry name" value="HTH_5"/>
    <property type="match status" value="1"/>
</dbReference>
<proteinExistence type="predicted"/>